<keyword evidence="3" id="KW-1185">Reference proteome</keyword>
<protein>
    <submittedName>
        <fullName evidence="2">Unnamed protein product</fullName>
    </submittedName>
</protein>
<organism evidence="2 3">
    <name type="scientific">Phytophthora fragariaefolia</name>
    <dbReference type="NCBI Taxonomy" id="1490495"/>
    <lineage>
        <taxon>Eukaryota</taxon>
        <taxon>Sar</taxon>
        <taxon>Stramenopiles</taxon>
        <taxon>Oomycota</taxon>
        <taxon>Peronosporomycetes</taxon>
        <taxon>Peronosporales</taxon>
        <taxon>Peronosporaceae</taxon>
        <taxon>Phytophthora</taxon>
    </lineage>
</organism>
<feature type="region of interest" description="Disordered" evidence="1">
    <location>
        <begin position="150"/>
        <end position="179"/>
    </location>
</feature>
<dbReference type="Proteomes" id="UP001165121">
    <property type="component" value="Unassembled WGS sequence"/>
</dbReference>
<accession>A0A9W6U220</accession>
<dbReference type="EMBL" id="BSXT01000308">
    <property type="protein sequence ID" value="GMF23998.1"/>
    <property type="molecule type" value="Genomic_DNA"/>
</dbReference>
<feature type="region of interest" description="Disordered" evidence="1">
    <location>
        <begin position="46"/>
        <end position="128"/>
    </location>
</feature>
<proteinExistence type="predicted"/>
<name>A0A9W6U220_9STRA</name>
<feature type="compositionally biased region" description="Basic and acidic residues" evidence="1">
    <location>
        <begin position="151"/>
        <end position="163"/>
    </location>
</feature>
<reference evidence="2" key="1">
    <citation type="submission" date="2023-04" db="EMBL/GenBank/DDBJ databases">
        <title>Phytophthora fragariaefolia NBRC 109709.</title>
        <authorList>
            <person name="Ichikawa N."/>
            <person name="Sato H."/>
            <person name="Tonouchi N."/>
        </authorList>
    </citation>
    <scope>NUCLEOTIDE SEQUENCE</scope>
    <source>
        <strain evidence="2">NBRC 109709</strain>
    </source>
</reference>
<evidence type="ECO:0000256" key="1">
    <source>
        <dbReference type="SAM" id="MobiDB-lite"/>
    </source>
</evidence>
<evidence type="ECO:0000313" key="3">
    <source>
        <dbReference type="Proteomes" id="UP001165121"/>
    </source>
</evidence>
<sequence length="179" mass="19123">MATRCPTLHPESSGVINDYAIKEDDARTSTNLNELLAAQHRVNLTAATKAGAAPTRMEPESAPVVPAHRRPNAHPEGKGRDASYPNPKYRGDPDSSESDASSGSSDPNSDSSDSSSFGDVIPDTPAVAGRGETRFTFWSYVNATALEDFDEKAPGRGGWRDSKALQCKAAGQTRSRSMR</sequence>
<dbReference type="AlphaFoldDB" id="A0A9W6U220"/>
<feature type="compositionally biased region" description="Low complexity" evidence="1">
    <location>
        <begin position="98"/>
        <end position="116"/>
    </location>
</feature>
<gene>
    <name evidence="2" type="ORF">Pfra01_000392800</name>
</gene>
<comment type="caution">
    <text evidence="2">The sequence shown here is derived from an EMBL/GenBank/DDBJ whole genome shotgun (WGS) entry which is preliminary data.</text>
</comment>
<evidence type="ECO:0000313" key="2">
    <source>
        <dbReference type="EMBL" id="GMF23998.1"/>
    </source>
</evidence>